<feature type="transmembrane region" description="Helical" evidence="8">
    <location>
        <begin position="303"/>
        <end position="322"/>
    </location>
</feature>
<evidence type="ECO:0000256" key="6">
    <source>
        <dbReference type="ARBA" id="ARBA00022989"/>
    </source>
</evidence>
<evidence type="ECO:0000256" key="5">
    <source>
        <dbReference type="ARBA" id="ARBA00022692"/>
    </source>
</evidence>
<feature type="transmembrane region" description="Helical" evidence="8">
    <location>
        <begin position="96"/>
        <end position="119"/>
    </location>
</feature>
<protein>
    <submittedName>
        <fullName evidence="9">ABC transporter permease</fullName>
    </submittedName>
</protein>
<evidence type="ECO:0000256" key="4">
    <source>
        <dbReference type="ARBA" id="ARBA00022519"/>
    </source>
</evidence>
<accession>A0ABU8WWS3</accession>
<dbReference type="InterPro" id="IPR001851">
    <property type="entry name" value="ABC_transp_permease"/>
</dbReference>
<organism evidence="9 10">
    <name type="scientific">Variovorax rhizosphaerae</name>
    <dbReference type="NCBI Taxonomy" id="1836200"/>
    <lineage>
        <taxon>Bacteria</taxon>
        <taxon>Pseudomonadati</taxon>
        <taxon>Pseudomonadota</taxon>
        <taxon>Betaproteobacteria</taxon>
        <taxon>Burkholderiales</taxon>
        <taxon>Comamonadaceae</taxon>
        <taxon>Variovorax</taxon>
    </lineage>
</organism>
<evidence type="ECO:0000256" key="1">
    <source>
        <dbReference type="ARBA" id="ARBA00004651"/>
    </source>
</evidence>
<dbReference type="CDD" id="cd06579">
    <property type="entry name" value="TM_PBP1_transp_AraH_like"/>
    <property type="match status" value="1"/>
</dbReference>
<dbReference type="RefSeq" id="WP_340347832.1">
    <property type="nucleotide sequence ID" value="NZ_JBBKZT010000029.1"/>
</dbReference>
<comment type="caution">
    <text evidence="9">The sequence shown here is derived from an EMBL/GenBank/DDBJ whole genome shotgun (WGS) entry which is preliminary data.</text>
</comment>
<evidence type="ECO:0000256" key="8">
    <source>
        <dbReference type="SAM" id="Phobius"/>
    </source>
</evidence>
<keyword evidence="7 8" id="KW-0472">Membrane</keyword>
<keyword evidence="10" id="KW-1185">Reference proteome</keyword>
<name>A0ABU8WWS3_9BURK</name>
<feature type="transmembrane region" description="Helical" evidence="8">
    <location>
        <begin position="170"/>
        <end position="193"/>
    </location>
</feature>
<dbReference type="Pfam" id="PF02653">
    <property type="entry name" value="BPD_transp_2"/>
    <property type="match status" value="1"/>
</dbReference>
<feature type="transmembrane region" description="Helical" evidence="8">
    <location>
        <begin position="126"/>
        <end position="150"/>
    </location>
</feature>
<evidence type="ECO:0000256" key="2">
    <source>
        <dbReference type="ARBA" id="ARBA00022448"/>
    </source>
</evidence>
<keyword evidence="2" id="KW-0813">Transport</keyword>
<keyword evidence="6 8" id="KW-1133">Transmembrane helix</keyword>
<comment type="subcellular location">
    <subcellularLocation>
        <location evidence="1">Cell membrane</location>
        <topology evidence="1">Multi-pass membrane protein</topology>
    </subcellularLocation>
</comment>
<evidence type="ECO:0000313" key="9">
    <source>
        <dbReference type="EMBL" id="MEJ8851981.1"/>
    </source>
</evidence>
<keyword evidence="5 8" id="KW-0812">Transmembrane</keyword>
<keyword evidence="3" id="KW-1003">Cell membrane</keyword>
<evidence type="ECO:0000256" key="7">
    <source>
        <dbReference type="ARBA" id="ARBA00023136"/>
    </source>
</evidence>
<proteinExistence type="predicted"/>
<dbReference type="Proteomes" id="UP001385892">
    <property type="component" value="Unassembled WGS sequence"/>
</dbReference>
<feature type="transmembrane region" description="Helical" evidence="8">
    <location>
        <begin position="18"/>
        <end position="35"/>
    </location>
</feature>
<evidence type="ECO:0000313" key="10">
    <source>
        <dbReference type="Proteomes" id="UP001385892"/>
    </source>
</evidence>
<dbReference type="EMBL" id="JBBKZT010000029">
    <property type="protein sequence ID" value="MEJ8851981.1"/>
    <property type="molecule type" value="Genomic_DNA"/>
</dbReference>
<feature type="transmembrane region" description="Helical" evidence="8">
    <location>
        <begin position="219"/>
        <end position="240"/>
    </location>
</feature>
<dbReference type="PANTHER" id="PTHR32196:SF21">
    <property type="entry name" value="ABC TRANSPORTER PERMEASE PROTEIN YPHD-RELATED"/>
    <property type="match status" value="1"/>
</dbReference>
<reference evidence="9 10" key="1">
    <citation type="submission" date="2024-03" db="EMBL/GenBank/DDBJ databases">
        <title>Novel species of the genus Variovorax.</title>
        <authorList>
            <person name="Liu Q."/>
            <person name="Xin Y.-H."/>
        </authorList>
    </citation>
    <scope>NUCLEOTIDE SEQUENCE [LARGE SCALE GENOMIC DNA]</scope>
    <source>
        <strain evidence="9 10">KACC 18900</strain>
    </source>
</reference>
<dbReference type="PANTHER" id="PTHR32196">
    <property type="entry name" value="ABC TRANSPORTER PERMEASE PROTEIN YPHD-RELATED-RELATED"/>
    <property type="match status" value="1"/>
</dbReference>
<evidence type="ECO:0000256" key="3">
    <source>
        <dbReference type="ARBA" id="ARBA00022475"/>
    </source>
</evidence>
<feature type="transmembrane region" description="Helical" evidence="8">
    <location>
        <begin position="260"/>
        <end position="291"/>
    </location>
</feature>
<feature type="transmembrane region" description="Helical" evidence="8">
    <location>
        <begin position="47"/>
        <end position="65"/>
    </location>
</feature>
<gene>
    <name evidence="9" type="ORF">WKW82_35500</name>
</gene>
<sequence length="334" mass="35748">MHNKGSTALQRFRRSHEFWLLAVILVMSLVLSLATDSFLTVQNLYDLLTSNAFIGILASGLLVVLISGGIDISFTATASIAQYIALTIGINHGLGWLPLFAIAATVGIVCGVINAVFITKLGISSIIVSIATLNIFYGLLIFSTGGKYITSLPKFFRDGIWWFEQEDANGVPYALNLQIIVLVLSFLAAWLLLNRTNIGRQIYAMGGNKDAAQRLGFHVFRLNVLVYGYLGFVAGVASLVQAQLAQSVTPTVLVGKELDVLAAVVLGGASLTGGVGTVMGAILGVALLAILQNGLVLIGVSSYWNQWFVGLTILVAVSMTAWSERRRRATKAIN</sequence>
<keyword evidence="4" id="KW-0997">Cell inner membrane</keyword>